<protein>
    <submittedName>
        <fullName evidence="2">Uncharacterized protein</fullName>
    </submittedName>
</protein>
<accession>A0ABU6CVZ0</accession>
<reference evidence="2 3" key="2">
    <citation type="submission" date="2024-01" db="EMBL/GenBank/DDBJ databases">
        <authorList>
            <person name="Xie X."/>
        </authorList>
    </citation>
    <scope>NUCLEOTIDE SEQUENCE [LARGE SCALE GENOMIC DNA]</scope>
    <source>
        <strain evidence="2">SCUT-1</strain>
    </source>
</reference>
<organism evidence="2 3">
    <name type="scientific">Candidatus Thiothrix phosphatis</name>
    <dbReference type="NCBI Taxonomy" id="3112415"/>
    <lineage>
        <taxon>Bacteria</taxon>
        <taxon>Pseudomonadati</taxon>
        <taxon>Pseudomonadota</taxon>
        <taxon>Gammaproteobacteria</taxon>
        <taxon>Thiotrichales</taxon>
        <taxon>Thiotrichaceae</taxon>
        <taxon>Thiothrix</taxon>
    </lineage>
</organism>
<keyword evidence="3" id="KW-1185">Reference proteome</keyword>
<gene>
    <name evidence="2" type="ORF">VSS37_08200</name>
</gene>
<feature type="chain" id="PRO_5047023680" evidence="1">
    <location>
        <begin position="27"/>
        <end position="108"/>
    </location>
</feature>
<keyword evidence="1" id="KW-0732">Signal</keyword>
<sequence>MMILKKILTASATTLLLAGTVGSVYADNTCHENCPANTVTYKVNTYEDNQDYCGYDIEAKPQVCVNAQVVQVDTTKITHTAGDGTSKLNAETASDVKYTSRVAFSNDI</sequence>
<name>A0ABU6CVZ0_9GAMM</name>
<feature type="signal peptide" evidence="1">
    <location>
        <begin position="1"/>
        <end position="26"/>
    </location>
</feature>
<evidence type="ECO:0000313" key="2">
    <source>
        <dbReference type="EMBL" id="MEB4590954.1"/>
    </source>
</evidence>
<dbReference type="RefSeq" id="WP_324694343.1">
    <property type="nucleotide sequence ID" value="NZ_JAYMYJ010000082.1"/>
</dbReference>
<dbReference type="EMBL" id="JAYMYJ010000082">
    <property type="protein sequence ID" value="MEB4590954.1"/>
    <property type="molecule type" value="Genomic_DNA"/>
</dbReference>
<proteinExistence type="predicted"/>
<dbReference type="Proteomes" id="UP001308005">
    <property type="component" value="Unassembled WGS sequence"/>
</dbReference>
<comment type="caution">
    <text evidence="2">The sequence shown here is derived from an EMBL/GenBank/DDBJ whole genome shotgun (WGS) entry which is preliminary data.</text>
</comment>
<evidence type="ECO:0000313" key="3">
    <source>
        <dbReference type="Proteomes" id="UP001308005"/>
    </source>
</evidence>
<reference evidence="3" key="1">
    <citation type="submission" date="2023-07" db="EMBL/GenBank/DDBJ databases">
        <title>The carbon used by Thiothrix.</title>
        <authorList>
            <person name="Chen L."/>
        </authorList>
    </citation>
    <scope>NUCLEOTIDE SEQUENCE [LARGE SCALE GENOMIC DNA]</scope>
</reference>
<evidence type="ECO:0000256" key="1">
    <source>
        <dbReference type="SAM" id="SignalP"/>
    </source>
</evidence>